<dbReference type="Gene3D" id="2.40.50.100">
    <property type="match status" value="1"/>
</dbReference>
<dbReference type="Gene3D" id="2.40.30.170">
    <property type="match status" value="1"/>
</dbReference>
<dbReference type="GO" id="GO:0030313">
    <property type="term" value="C:cell envelope"/>
    <property type="evidence" value="ECO:0007669"/>
    <property type="project" value="UniProtKB-SubCell"/>
</dbReference>
<dbReference type="Pfam" id="PF25917">
    <property type="entry name" value="BSH_RND"/>
    <property type="match status" value="1"/>
</dbReference>
<evidence type="ECO:0000259" key="5">
    <source>
        <dbReference type="Pfam" id="PF25917"/>
    </source>
</evidence>
<comment type="caution">
    <text evidence="6">The sequence shown here is derived from an EMBL/GenBank/DDBJ whole genome shotgun (WGS) entry which is preliminary data.</text>
</comment>
<dbReference type="EMBL" id="RZGR01000023">
    <property type="protein sequence ID" value="RUQ85011.1"/>
    <property type="molecule type" value="Genomic_DNA"/>
</dbReference>
<reference evidence="6 7" key="1">
    <citation type="submission" date="2018-12" db="EMBL/GenBank/DDBJ databases">
        <title>Legionella sp,whole genome shotgun sequence.</title>
        <authorList>
            <person name="Wu H."/>
        </authorList>
    </citation>
    <scope>NUCLEOTIDE SEQUENCE [LARGE SCALE GENOMIC DNA]</scope>
    <source>
        <strain evidence="7">km714</strain>
    </source>
</reference>
<dbReference type="PANTHER" id="PTHR32347:SF23">
    <property type="entry name" value="BLL5650 PROTEIN"/>
    <property type="match status" value="1"/>
</dbReference>
<feature type="domain" description="Multidrug resistance protein MdtA-like barrel-sandwich hybrid" evidence="5">
    <location>
        <begin position="56"/>
        <end position="237"/>
    </location>
</feature>
<evidence type="ECO:0000313" key="6">
    <source>
        <dbReference type="EMBL" id="RUQ85011.1"/>
    </source>
</evidence>
<evidence type="ECO:0000313" key="7">
    <source>
        <dbReference type="Proteomes" id="UP000288012"/>
    </source>
</evidence>
<keyword evidence="7" id="KW-1185">Reference proteome</keyword>
<sequence length="332" mass="37523">MRQGILLKRMLFINFMKNRILFLFFALFLLSCGNTPPIPYNGYIEGELIFLASPYSGILQKKAVERGQQVKKGQLLFELDPNPEILAIEQSKADLKQARKILQDLQNPSRLPELAALHAQIAQVTEQIELAKLRVQRYRQLVAKQAASKDVLDEAETRYKELQNLKAQYESNLELALQGSREEQINAQKARIEALAANLQQATWRLQQKSVVAPGDGIIFDTYYRQGEFVANQKPIASLLTPDNIRIEFFVPARALSSLHIGQSVNFTCDGCADRNEAVINYISPEAEYIPPLVYTYENRDYLVFRVKAALKNPQRFKPGQPVTITGIANGA</sequence>
<dbReference type="Proteomes" id="UP000288012">
    <property type="component" value="Unassembled WGS sequence"/>
</dbReference>
<dbReference type="GO" id="GO:1990961">
    <property type="term" value="P:xenobiotic detoxification by transmembrane export across the plasma membrane"/>
    <property type="evidence" value="ECO:0007669"/>
    <property type="project" value="InterPro"/>
</dbReference>
<dbReference type="PROSITE" id="PS51257">
    <property type="entry name" value="PROKAR_LIPOPROTEIN"/>
    <property type="match status" value="1"/>
</dbReference>
<evidence type="ECO:0000256" key="1">
    <source>
        <dbReference type="ARBA" id="ARBA00004196"/>
    </source>
</evidence>
<dbReference type="AlphaFoldDB" id="A0A433JIA0"/>
<protein>
    <submittedName>
        <fullName evidence="6">HlyD family efflux transporter periplasmic adaptor subunit</fullName>
    </submittedName>
</protein>
<comment type="subcellular location">
    <subcellularLocation>
        <location evidence="1">Cell envelope</location>
    </subcellularLocation>
</comment>
<dbReference type="Gene3D" id="6.10.140.1990">
    <property type="match status" value="1"/>
</dbReference>
<organism evidence="6 7">
    <name type="scientific">Legionella septentrionalis</name>
    <dbReference type="NCBI Taxonomy" id="2498109"/>
    <lineage>
        <taxon>Bacteria</taxon>
        <taxon>Pseudomonadati</taxon>
        <taxon>Pseudomonadota</taxon>
        <taxon>Gammaproteobacteria</taxon>
        <taxon>Legionellales</taxon>
        <taxon>Legionellaceae</taxon>
        <taxon>Legionella</taxon>
    </lineage>
</organism>
<proteinExistence type="inferred from homology"/>
<keyword evidence="3 4" id="KW-0175">Coiled coil</keyword>
<gene>
    <name evidence="6" type="ORF">EKM59_08100</name>
</gene>
<evidence type="ECO:0000256" key="4">
    <source>
        <dbReference type="SAM" id="Coils"/>
    </source>
</evidence>
<dbReference type="InterPro" id="IPR050465">
    <property type="entry name" value="UPF0194_transport"/>
</dbReference>
<evidence type="ECO:0000256" key="2">
    <source>
        <dbReference type="ARBA" id="ARBA00009477"/>
    </source>
</evidence>
<dbReference type="GO" id="GO:0019898">
    <property type="term" value="C:extrinsic component of membrane"/>
    <property type="evidence" value="ECO:0007669"/>
    <property type="project" value="InterPro"/>
</dbReference>
<feature type="coiled-coil region" evidence="4">
    <location>
        <begin position="114"/>
        <end position="205"/>
    </location>
</feature>
<comment type="similarity">
    <text evidence="2">Belongs to the membrane fusion protein (MFP) (TC 8.A.1) family.</text>
</comment>
<dbReference type="SUPFAM" id="SSF111369">
    <property type="entry name" value="HlyD-like secretion proteins"/>
    <property type="match status" value="2"/>
</dbReference>
<name>A0A433JIA0_9GAMM</name>
<dbReference type="GO" id="GO:1990195">
    <property type="term" value="C:macrolide transmembrane transporter complex"/>
    <property type="evidence" value="ECO:0007669"/>
    <property type="project" value="InterPro"/>
</dbReference>
<evidence type="ECO:0000256" key="3">
    <source>
        <dbReference type="ARBA" id="ARBA00023054"/>
    </source>
</evidence>
<dbReference type="PANTHER" id="PTHR32347">
    <property type="entry name" value="EFFLUX SYSTEM COMPONENT YKNX-RELATED"/>
    <property type="match status" value="1"/>
</dbReference>
<dbReference type="InterPro" id="IPR058625">
    <property type="entry name" value="MdtA-like_BSH"/>
</dbReference>
<dbReference type="InterPro" id="IPR030190">
    <property type="entry name" value="MacA_alpha-hairpin_sf"/>
</dbReference>
<accession>A0A433JIA0</accession>